<comment type="caution">
    <text evidence="1">The sequence shown here is derived from an EMBL/GenBank/DDBJ whole genome shotgun (WGS) entry which is preliminary data.</text>
</comment>
<gene>
    <name evidence="1" type="ORF">ANANG_G00138380</name>
</gene>
<feature type="non-terminal residue" evidence="1">
    <location>
        <position position="179"/>
    </location>
</feature>
<sequence>MAGCGSRHKVRQWPVSDITGHQHKTVFPDNCHTNEKEFVFVVGDSHLGSFADGVVNMPEGRLSFGFMATPGGDATALRLEISHLGDTPRTPDAVCLLAPGNNMTSSRTIEEAARAFGTLLSVALQHWPNKVFVVDFPIRHVHATLEYQLLLKQEYHRVAAKMGVRYFSTNDIFQPSKRY</sequence>
<evidence type="ECO:0000313" key="1">
    <source>
        <dbReference type="EMBL" id="KAG5845387.1"/>
    </source>
</evidence>
<keyword evidence="2" id="KW-1185">Reference proteome</keyword>
<name>A0A9D3MAB0_ANGAN</name>
<accession>A0A9D3MAB0</accession>
<dbReference type="EMBL" id="JAFIRN010000007">
    <property type="protein sequence ID" value="KAG5845387.1"/>
    <property type="molecule type" value="Genomic_DNA"/>
</dbReference>
<dbReference type="AlphaFoldDB" id="A0A9D3MAB0"/>
<proteinExistence type="predicted"/>
<evidence type="ECO:0000313" key="2">
    <source>
        <dbReference type="Proteomes" id="UP001044222"/>
    </source>
</evidence>
<dbReference type="Proteomes" id="UP001044222">
    <property type="component" value="Chromosome 7"/>
</dbReference>
<organism evidence="1 2">
    <name type="scientific">Anguilla anguilla</name>
    <name type="common">European freshwater eel</name>
    <name type="synonym">Muraena anguilla</name>
    <dbReference type="NCBI Taxonomy" id="7936"/>
    <lineage>
        <taxon>Eukaryota</taxon>
        <taxon>Metazoa</taxon>
        <taxon>Chordata</taxon>
        <taxon>Craniata</taxon>
        <taxon>Vertebrata</taxon>
        <taxon>Euteleostomi</taxon>
        <taxon>Actinopterygii</taxon>
        <taxon>Neopterygii</taxon>
        <taxon>Teleostei</taxon>
        <taxon>Anguilliformes</taxon>
        <taxon>Anguillidae</taxon>
        <taxon>Anguilla</taxon>
    </lineage>
</organism>
<protein>
    <submittedName>
        <fullName evidence="1">Uncharacterized protein</fullName>
    </submittedName>
</protein>
<reference evidence="1" key="1">
    <citation type="submission" date="2021-01" db="EMBL/GenBank/DDBJ databases">
        <title>A chromosome-scale assembly of European eel, Anguilla anguilla.</title>
        <authorList>
            <person name="Henkel C."/>
            <person name="Jong-Raadsen S.A."/>
            <person name="Dufour S."/>
            <person name="Weltzien F.-A."/>
            <person name="Palstra A.P."/>
            <person name="Pelster B."/>
            <person name="Spaink H.P."/>
            <person name="Van Den Thillart G.E."/>
            <person name="Jansen H."/>
            <person name="Zahm M."/>
            <person name="Klopp C."/>
            <person name="Cedric C."/>
            <person name="Louis A."/>
            <person name="Berthelot C."/>
            <person name="Parey E."/>
            <person name="Roest Crollius H."/>
            <person name="Montfort J."/>
            <person name="Robinson-Rechavi M."/>
            <person name="Bucao C."/>
            <person name="Bouchez O."/>
            <person name="Gislard M."/>
            <person name="Lluch J."/>
            <person name="Milhes M."/>
            <person name="Lampietro C."/>
            <person name="Lopez Roques C."/>
            <person name="Donnadieu C."/>
            <person name="Braasch I."/>
            <person name="Desvignes T."/>
            <person name="Postlethwait J."/>
            <person name="Bobe J."/>
            <person name="Guiguen Y."/>
            <person name="Dirks R."/>
        </authorList>
    </citation>
    <scope>NUCLEOTIDE SEQUENCE</scope>
    <source>
        <strain evidence="1">Tag_6206</strain>
        <tissue evidence="1">Liver</tissue>
    </source>
</reference>
<dbReference type="SUPFAM" id="SSF52266">
    <property type="entry name" value="SGNH hydrolase"/>
    <property type="match status" value="1"/>
</dbReference>